<gene>
    <name evidence="2" type="ORF">DES43_15412</name>
</gene>
<protein>
    <submittedName>
        <fullName evidence="2">Uncharacterized protein</fullName>
    </submittedName>
</protein>
<name>A0A4R6Y0U9_9HYPH</name>
<organism evidence="2 3">
    <name type="scientific">Aquamicrobium defluvii</name>
    <dbReference type="NCBI Taxonomy" id="69279"/>
    <lineage>
        <taxon>Bacteria</taxon>
        <taxon>Pseudomonadati</taxon>
        <taxon>Pseudomonadota</taxon>
        <taxon>Alphaproteobacteria</taxon>
        <taxon>Hyphomicrobiales</taxon>
        <taxon>Phyllobacteriaceae</taxon>
        <taxon>Aquamicrobium</taxon>
    </lineage>
</organism>
<evidence type="ECO:0000256" key="1">
    <source>
        <dbReference type="SAM" id="Coils"/>
    </source>
</evidence>
<dbReference type="Proteomes" id="UP000294958">
    <property type="component" value="Unassembled WGS sequence"/>
</dbReference>
<feature type="coiled-coil region" evidence="1">
    <location>
        <begin position="66"/>
        <end position="95"/>
    </location>
</feature>
<accession>A0A4R6Y0U9</accession>
<dbReference type="AlphaFoldDB" id="A0A4R6Y0U9"/>
<keyword evidence="3" id="KW-1185">Reference proteome</keyword>
<sequence length="116" mass="13175">MSDVTMARGYVAEIGNSTQAKVAIATTLKWLSRLYPHKDNPKNQWTERRVRSFWNEEAALVQFREMVELHRAADAAREERAKQKARKQHAAYRAETARLAEMALVPPAARDGDVAP</sequence>
<keyword evidence="1" id="KW-0175">Coiled coil</keyword>
<reference evidence="2 3" key="1">
    <citation type="submission" date="2019-03" db="EMBL/GenBank/DDBJ databases">
        <title>Genomic Encyclopedia of Type Strains, Phase IV (KMG-IV): sequencing the most valuable type-strain genomes for metagenomic binning, comparative biology and taxonomic classification.</title>
        <authorList>
            <person name="Goeker M."/>
        </authorList>
    </citation>
    <scope>NUCLEOTIDE SEQUENCE [LARGE SCALE GENOMIC DNA]</scope>
    <source>
        <strain evidence="2 3">DSM 11603</strain>
    </source>
</reference>
<proteinExistence type="predicted"/>
<evidence type="ECO:0000313" key="2">
    <source>
        <dbReference type="EMBL" id="TDR28925.1"/>
    </source>
</evidence>
<dbReference type="EMBL" id="SNZF01000054">
    <property type="protein sequence ID" value="TDR28925.1"/>
    <property type="molecule type" value="Genomic_DNA"/>
</dbReference>
<comment type="caution">
    <text evidence="2">The sequence shown here is derived from an EMBL/GenBank/DDBJ whole genome shotgun (WGS) entry which is preliminary data.</text>
</comment>
<evidence type="ECO:0000313" key="3">
    <source>
        <dbReference type="Proteomes" id="UP000294958"/>
    </source>
</evidence>